<evidence type="ECO:0000313" key="2">
    <source>
        <dbReference type="Proteomes" id="UP001596200"/>
    </source>
</evidence>
<gene>
    <name evidence="1" type="ORF">ACFP1B_26625</name>
</gene>
<name>A0ABW1GQ54_9ACTN</name>
<organism evidence="1 2">
    <name type="scientific">Streptomyces pulveraceus</name>
    <dbReference type="NCBI Taxonomy" id="68258"/>
    <lineage>
        <taxon>Bacteria</taxon>
        <taxon>Bacillati</taxon>
        <taxon>Actinomycetota</taxon>
        <taxon>Actinomycetes</taxon>
        <taxon>Kitasatosporales</taxon>
        <taxon>Streptomycetaceae</taxon>
        <taxon>Streptomyces</taxon>
    </lineage>
</organism>
<reference evidence="2" key="1">
    <citation type="journal article" date="2019" name="Int. J. Syst. Evol. Microbiol.">
        <title>The Global Catalogue of Microorganisms (GCM) 10K type strain sequencing project: providing services to taxonomists for standard genome sequencing and annotation.</title>
        <authorList>
            <consortium name="The Broad Institute Genomics Platform"/>
            <consortium name="The Broad Institute Genome Sequencing Center for Infectious Disease"/>
            <person name="Wu L."/>
            <person name="Ma J."/>
        </authorList>
    </citation>
    <scope>NUCLEOTIDE SEQUENCE [LARGE SCALE GENOMIC DNA]</scope>
    <source>
        <strain evidence="2">JCM 4147</strain>
    </source>
</reference>
<dbReference type="Proteomes" id="UP001596200">
    <property type="component" value="Unassembled WGS sequence"/>
</dbReference>
<comment type="caution">
    <text evidence="1">The sequence shown here is derived from an EMBL/GenBank/DDBJ whole genome shotgun (WGS) entry which is preliminary data.</text>
</comment>
<dbReference type="EMBL" id="JBHSPU010000022">
    <property type="protein sequence ID" value="MFC5916974.1"/>
    <property type="molecule type" value="Genomic_DNA"/>
</dbReference>
<dbReference type="RefSeq" id="WP_344515958.1">
    <property type="nucleotide sequence ID" value="NZ_BAAATU010000034.1"/>
</dbReference>
<sequence length="240" mass="25588">MASPLGPGLFDSIERELTGRAPAPGLRLDDGSGAAGAPLSPAEARPILYDRSADPAVRTALWRQAVALARADADRSGWPLCAVWLALPGLRRTVFRISDRFGTPREDVEAELATACLEALHTMEPGTAEPGSVLLRSACTRAWNTARRARAERAVEDIDAVAGACQGTGGRWQVEFERAERPAGLAAPLRITVPADRAEGVRVGALAQEWGLADTVADTRRLRRGRRVGTLSLRSPGRLG</sequence>
<accession>A0ABW1GQ54</accession>
<proteinExistence type="predicted"/>
<keyword evidence="2" id="KW-1185">Reference proteome</keyword>
<evidence type="ECO:0000313" key="1">
    <source>
        <dbReference type="EMBL" id="MFC5916974.1"/>
    </source>
</evidence>
<protein>
    <submittedName>
        <fullName evidence="1">Uncharacterized protein</fullName>
    </submittedName>
</protein>